<sequence length="36" mass="4243">MQLRLIFIGLGIVVYLSMACIFGDKKFRWLNNKIQI</sequence>
<gene>
    <name evidence="2" type="ORF">NCTC11429_04670</name>
</gene>
<evidence type="ECO:0000313" key="2">
    <source>
        <dbReference type="EMBL" id="VTR52813.1"/>
    </source>
</evidence>
<evidence type="ECO:0000256" key="1">
    <source>
        <dbReference type="SAM" id="Phobius"/>
    </source>
</evidence>
<organism evidence="2 3">
    <name type="scientific">Sphingobacterium thalpophilum</name>
    <dbReference type="NCBI Taxonomy" id="259"/>
    <lineage>
        <taxon>Bacteria</taxon>
        <taxon>Pseudomonadati</taxon>
        <taxon>Bacteroidota</taxon>
        <taxon>Sphingobacteriia</taxon>
        <taxon>Sphingobacteriales</taxon>
        <taxon>Sphingobacteriaceae</taxon>
        <taxon>Sphingobacterium</taxon>
    </lineage>
</organism>
<keyword evidence="1" id="KW-0472">Membrane</keyword>
<dbReference type="PROSITE" id="PS51257">
    <property type="entry name" value="PROKAR_LIPOPROTEIN"/>
    <property type="match status" value="1"/>
</dbReference>
<protein>
    <recommendedName>
        <fullName evidence="4">Lipoprotein</fullName>
    </recommendedName>
</protein>
<evidence type="ECO:0008006" key="4">
    <source>
        <dbReference type="Google" id="ProtNLM"/>
    </source>
</evidence>
<accession>A0A4U9W2E0</accession>
<dbReference type="KEGG" id="stha:NCTC11429_04670"/>
<keyword evidence="1" id="KW-1133">Transmembrane helix</keyword>
<name>A0A4U9W2E0_9SPHI</name>
<reference evidence="2 3" key="1">
    <citation type="submission" date="2019-05" db="EMBL/GenBank/DDBJ databases">
        <authorList>
            <consortium name="Pathogen Informatics"/>
        </authorList>
    </citation>
    <scope>NUCLEOTIDE SEQUENCE [LARGE SCALE GENOMIC DNA]</scope>
    <source>
        <strain evidence="2 3">NCTC11429</strain>
    </source>
</reference>
<proteinExistence type="predicted"/>
<dbReference type="Proteomes" id="UP000308196">
    <property type="component" value="Chromosome"/>
</dbReference>
<evidence type="ECO:0000313" key="3">
    <source>
        <dbReference type="Proteomes" id="UP000308196"/>
    </source>
</evidence>
<dbReference type="EMBL" id="LR590484">
    <property type="protein sequence ID" value="VTR52813.1"/>
    <property type="molecule type" value="Genomic_DNA"/>
</dbReference>
<dbReference type="AlphaFoldDB" id="A0A4U9W2E0"/>
<feature type="transmembrane region" description="Helical" evidence="1">
    <location>
        <begin position="6"/>
        <end position="23"/>
    </location>
</feature>
<keyword evidence="1" id="KW-0812">Transmembrane</keyword>